<comment type="caution">
    <text evidence="2">The sequence shown here is derived from an EMBL/GenBank/DDBJ whole genome shotgun (WGS) entry which is preliminary data.</text>
</comment>
<evidence type="ECO:0000256" key="1">
    <source>
        <dbReference type="SAM" id="MobiDB-lite"/>
    </source>
</evidence>
<dbReference type="Proteomes" id="UP000321331">
    <property type="component" value="Unassembled WGS sequence"/>
</dbReference>
<proteinExistence type="predicted"/>
<feature type="region of interest" description="Disordered" evidence="1">
    <location>
        <begin position="447"/>
        <end position="491"/>
    </location>
</feature>
<dbReference type="AlphaFoldDB" id="A0A5C6TKL7"/>
<dbReference type="EMBL" id="VMNF01000003">
    <property type="protein sequence ID" value="TXC11655.1"/>
    <property type="molecule type" value="Genomic_DNA"/>
</dbReference>
<protein>
    <submittedName>
        <fullName evidence="2">Uncharacterized protein</fullName>
    </submittedName>
</protein>
<evidence type="ECO:0000313" key="2">
    <source>
        <dbReference type="EMBL" id="TXC11655.1"/>
    </source>
</evidence>
<sequence>MSTSTKDETHVPLDLGITDMKHLIKRPSNASANSEMNQPSPMILVEECRFQWDIPHYPEIDDLGHAQSPGHENHPTSKSLEHRKAVLNSFDWRNKILLELEEPPFLATVATAKSVMKQLLDLEIEEHCIEGFGSSEVVQLVDTYKLLRDDQTCGLRLLYDQAIDEKNRHAPTDRIDCIRWVCYYNPIMTRALELAYKYCRDDKERLVPASMLAVSGSDTGEEQFKIMDQWKNKASGLEILVANVDTKVRDVNAHTDCTKGLLLNWTLEPERMLKFINNMGSTNQKKQSIFHMLKVADTYHDVIERLLEWMTGVVREICIFELIKSTWHQQFNRYAWMAAYDLKGHDFEYHDPEWCQLGHVFSIVAKLMLHHPEDKDFWVESMPILMELCFHFKDAFDKSDGLECRLSLTPKEMRKSFLPVFKGMKNAWAALDDEQASERREMLQRGLETRAKGHGTVAQDGEKRKAGDGEGGAKKQKTSKLDAILDGTVEK</sequence>
<reference evidence="2 3" key="1">
    <citation type="submission" date="2019-07" db="EMBL/GenBank/DDBJ databases">
        <title>The First High-Quality Draft Genome Sequence of the Causal Agent of the Current Panama Disease Epidemic.</title>
        <authorList>
            <person name="Warmington R.J."/>
            <person name="Kay W."/>
            <person name="Jeffries A."/>
            <person name="Bebber D."/>
            <person name="Moore K."/>
            <person name="Studholme D.J."/>
        </authorList>
    </citation>
    <scope>NUCLEOTIDE SEQUENCE [LARGE SCALE GENOMIC DNA]</scope>
    <source>
        <strain evidence="2 3">TR4</strain>
    </source>
</reference>
<organism evidence="2 3">
    <name type="scientific">Fusarium oxysporum f. sp. cubense</name>
    <dbReference type="NCBI Taxonomy" id="61366"/>
    <lineage>
        <taxon>Eukaryota</taxon>
        <taxon>Fungi</taxon>
        <taxon>Dikarya</taxon>
        <taxon>Ascomycota</taxon>
        <taxon>Pezizomycotina</taxon>
        <taxon>Sordariomycetes</taxon>
        <taxon>Hypocreomycetidae</taxon>
        <taxon>Hypocreales</taxon>
        <taxon>Nectriaceae</taxon>
        <taxon>Fusarium</taxon>
        <taxon>Fusarium oxysporum species complex</taxon>
    </lineage>
</organism>
<feature type="compositionally biased region" description="Basic and acidic residues" evidence="1">
    <location>
        <begin position="460"/>
        <end position="473"/>
    </location>
</feature>
<accession>A0A5C6TKL7</accession>
<name>A0A5C6TKL7_FUSOC</name>
<gene>
    <name evidence="2" type="ORF">FocTR4_00007728</name>
</gene>
<evidence type="ECO:0000313" key="3">
    <source>
        <dbReference type="Proteomes" id="UP000321331"/>
    </source>
</evidence>